<gene>
    <name evidence="1" type="ORF">GL4_2811</name>
</gene>
<dbReference type="KEGG" id="mcg:GL4_2811"/>
<dbReference type="OrthoDB" id="4463518at2"/>
<dbReference type="AlphaFoldDB" id="A0A0A8K5Q6"/>
<name>A0A0A8K5Q6_9HYPH</name>
<dbReference type="Proteomes" id="UP000031643">
    <property type="component" value="Chromosome"/>
</dbReference>
<sequence>MGICEQAKPALGDAKRFPIQDATGITMGAVKDRSAKVDRLTEAVGIW</sequence>
<reference evidence="1 2" key="1">
    <citation type="submission" date="2014-09" db="EMBL/GenBank/DDBJ databases">
        <title>Genome sequencing of Methyloceanibacter caenitepidi Gela4.</title>
        <authorList>
            <person name="Takeuchi M."/>
            <person name="Susumu S."/>
            <person name="Kamagata Y."/>
            <person name="Oshima K."/>
            <person name="Hattori M."/>
            <person name="Iwasaki W."/>
        </authorList>
    </citation>
    <scope>NUCLEOTIDE SEQUENCE [LARGE SCALE GENOMIC DNA]</scope>
    <source>
        <strain evidence="1 2">Gela4</strain>
    </source>
</reference>
<evidence type="ECO:0000313" key="1">
    <source>
        <dbReference type="EMBL" id="BAQ18245.1"/>
    </source>
</evidence>
<accession>A0A0A8K5Q6</accession>
<protein>
    <submittedName>
        <fullName evidence="1">Uncharacterized protein</fullName>
    </submittedName>
</protein>
<dbReference type="HOGENOM" id="CLU_3170099_0_0_5"/>
<keyword evidence="2" id="KW-1185">Reference proteome</keyword>
<dbReference type="RefSeq" id="WP_156137609.1">
    <property type="nucleotide sequence ID" value="NZ_AP014648.1"/>
</dbReference>
<proteinExistence type="predicted"/>
<dbReference type="EMBL" id="AP014648">
    <property type="protein sequence ID" value="BAQ18245.1"/>
    <property type="molecule type" value="Genomic_DNA"/>
</dbReference>
<organism evidence="1 2">
    <name type="scientific">Methyloceanibacter caenitepidi</name>
    <dbReference type="NCBI Taxonomy" id="1384459"/>
    <lineage>
        <taxon>Bacteria</taxon>
        <taxon>Pseudomonadati</taxon>
        <taxon>Pseudomonadota</taxon>
        <taxon>Alphaproteobacteria</taxon>
        <taxon>Hyphomicrobiales</taxon>
        <taxon>Hyphomicrobiaceae</taxon>
        <taxon>Methyloceanibacter</taxon>
    </lineage>
</organism>
<evidence type="ECO:0000313" key="2">
    <source>
        <dbReference type="Proteomes" id="UP000031643"/>
    </source>
</evidence>